<evidence type="ECO:0000313" key="7">
    <source>
        <dbReference type="EMBL" id="CBY32267.1"/>
    </source>
</evidence>
<reference evidence="7" key="1">
    <citation type="journal article" date="2010" name="Science">
        <title>Plasticity of animal genome architecture unmasked by rapid evolution of a pelagic tunicate.</title>
        <authorList>
            <person name="Denoeud F."/>
            <person name="Henriet S."/>
            <person name="Mungpakdee S."/>
            <person name="Aury J.M."/>
            <person name="Da Silva C."/>
            <person name="Brinkmann H."/>
            <person name="Mikhaleva J."/>
            <person name="Olsen L.C."/>
            <person name="Jubin C."/>
            <person name="Canestro C."/>
            <person name="Bouquet J.M."/>
            <person name="Danks G."/>
            <person name="Poulain J."/>
            <person name="Campsteijn C."/>
            <person name="Adamski M."/>
            <person name="Cross I."/>
            <person name="Yadetie F."/>
            <person name="Muffato M."/>
            <person name="Louis A."/>
            <person name="Butcher S."/>
            <person name="Tsagkogeorga G."/>
            <person name="Konrad A."/>
            <person name="Singh S."/>
            <person name="Jensen M.F."/>
            <person name="Cong E.H."/>
            <person name="Eikeseth-Otteraa H."/>
            <person name="Noel B."/>
            <person name="Anthouard V."/>
            <person name="Porcel B.M."/>
            <person name="Kachouri-Lafond R."/>
            <person name="Nishino A."/>
            <person name="Ugolini M."/>
            <person name="Chourrout P."/>
            <person name="Nishida H."/>
            <person name="Aasland R."/>
            <person name="Huzurbazar S."/>
            <person name="Westhof E."/>
            <person name="Delsuc F."/>
            <person name="Lehrach H."/>
            <person name="Reinhardt R."/>
            <person name="Weissenbach J."/>
            <person name="Roy S.W."/>
            <person name="Artiguenave F."/>
            <person name="Postlethwait J.H."/>
            <person name="Manak J.R."/>
            <person name="Thompson E.M."/>
            <person name="Jaillon O."/>
            <person name="Du Pasquier L."/>
            <person name="Boudinot P."/>
            <person name="Liberles D.A."/>
            <person name="Volff J.N."/>
            <person name="Philippe H."/>
            <person name="Lenhard B."/>
            <person name="Roest Crollius H."/>
            <person name="Wincker P."/>
            <person name="Chourrout D."/>
        </authorList>
    </citation>
    <scope>NUCLEOTIDE SEQUENCE [LARGE SCALE GENOMIC DNA]</scope>
</reference>
<name>E4Y9N0_OIKDI</name>
<keyword evidence="3" id="KW-0963">Cytoplasm</keyword>
<gene>
    <name evidence="7" type="ORF">GSOID_T00030687001</name>
</gene>
<evidence type="ECO:0000256" key="2">
    <source>
        <dbReference type="ARBA" id="ARBA00004906"/>
    </source>
</evidence>
<dbReference type="SMART" id="SM00225">
    <property type="entry name" value="BTB"/>
    <property type="match status" value="1"/>
</dbReference>
<evidence type="ECO:0000256" key="4">
    <source>
        <dbReference type="ARBA" id="ARBA00022786"/>
    </source>
</evidence>
<dbReference type="Gene3D" id="2.60.120.820">
    <property type="entry name" value="PHR domain"/>
    <property type="match status" value="1"/>
</dbReference>
<dbReference type="InterPro" id="IPR011705">
    <property type="entry name" value="BACK"/>
</dbReference>
<dbReference type="Proteomes" id="UP000011014">
    <property type="component" value="Unassembled WGS sequence"/>
</dbReference>
<sequence>MSNPIRPNPQRPSPNPSTTICAKPPSLKNLSEKFSTAVSISSSRTSLDSDAPKNATEFNWQEKKTTLKARFSHLFNNETLADVHFNVGNEEMRIPAHKLVLSAGSAVFDAMFNGDMRHTEAAVIITDIESPAFLVLLRFLYSDESDIGPENVMTTLYTAKKYAVPALENQCIQFLETNLTSENAFLLLSQARMFSEDSLAERCLECIDQSTEEALAGDSFVDIDFETLLVILKRDSLGIREHRLFSAILRWAGAECGRVNLPRDAKNMRKVLEGAIELVRFPLMTIEEFAAGPAQSDVLEKEEVVDIFLHFAAPNPKVLKSQKLLFKMPFQPTIPYPDHARCCHTGKEEVVSRFSEYASRWGYSGTCDRIRFTVSRKIYVVGLGLYGSIHSGTSTEYRVMMQIIHSETNNNCGQNETSFSPDGTPKSFRVMFKEPIEIKPNQFYTASATLNGPDSWYGTKGLAQVQHVGVGEKKTTFTFFYAACNNNGTSVEDGQIPELIFFHSIDSKE</sequence>
<dbReference type="GO" id="GO:0022008">
    <property type="term" value="P:neurogenesis"/>
    <property type="evidence" value="ECO:0007669"/>
    <property type="project" value="TreeGrafter"/>
</dbReference>
<feature type="region of interest" description="Disordered" evidence="5">
    <location>
        <begin position="1"/>
        <end position="26"/>
    </location>
</feature>
<keyword evidence="4" id="KW-0833">Ubl conjugation pathway</keyword>
<comment type="subcellular location">
    <subcellularLocation>
        <location evidence="1">Cytoplasm</location>
    </subcellularLocation>
</comment>
<feature type="compositionally biased region" description="Pro residues" evidence="5">
    <location>
        <begin position="1"/>
        <end position="15"/>
    </location>
</feature>
<dbReference type="EMBL" id="FN654341">
    <property type="protein sequence ID" value="CBY32267.1"/>
    <property type="molecule type" value="Genomic_DNA"/>
</dbReference>
<evidence type="ECO:0000256" key="1">
    <source>
        <dbReference type="ARBA" id="ARBA00004496"/>
    </source>
</evidence>
<protein>
    <recommendedName>
        <fullName evidence="6">BTB domain-containing protein</fullName>
    </recommendedName>
</protein>
<dbReference type="Pfam" id="PF08005">
    <property type="entry name" value="PHR"/>
    <property type="match status" value="1"/>
</dbReference>
<dbReference type="Pfam" id="PF07707">
    <property type="entry name" value="BACK"/>
    <property type="match status" value="1"/>
</dbReference>
<dbReference type="SMART" id="SM00875">
    <property type="entry name" value="BACK"/>
    <property type="match status" value="1"/>
</dbReference>
<dbReference type="Gene3D" id="3.30.710.10">
    <property type="entry name" value="Potassium Channel Kv1.1, Chain A"/>
    <property type="match status" value="1"/>
</dbReference>
<dbReference type="GO" id="GO:0005829">
    <property type="term" value="C:cytosol"/>
    <property type="evidence" value="ECO:0007669"/>
    <property type="project" value="TreeGrafter"/>
</dbReference>
<comment type="pathway">
    <text evidence="2">Protein modification; protein ubiquitination.</text>
</comment>
<dbReference type="PANTHER" id="PTHR45774">
    <property type="entry name" value="BTB/POZ DOMAIN-CONTAINING"/>
    <property type="match status" value="1"/>
</dbReference>
<dbReference type="PANTHER" id="PTHR45774:SF3">
    <property type="entry name" value="BTB (POZ) DOMAIN-CONTAINING 2B-RELATED"/>
    <property type="match status" value="1"/>
</dbReference>
<dbReference type="PROSITE" id="PS50097">
    <property type="entry name" value="BTB"/>
    <property type="match status" value="1"/>
</dbReference>
<dbReference type="AlphaFoldDB" id="E4Y9N0"/>
<dbReference type="SUPFAM" id="SSF54695">
    <property type="entry name" value="POZ domain"/>
    <property type="match status" value="1"/>
</dbReference>
<dbReference type="InterPro" id="IPR038648">
    <property type="entry name" value="PHR_sf"/>
</dbReference>
<dbReference type="GO" id="GO:0000932">
    <property type="term" value="C:P-body"/>
    <property type="evidence" value="ECO:0007669"/>
    <property type="project" value="TreeGrafter"/>
</dbReference>
<dbReference type="FunFam" id="1.25.40.420:FF:000008">
    <property type="entry name" value="BTB/POZ domain-containing protein POB1"/>
    <property type="match status" value="1"/>
</dbReference>
<proteinExistence type="predicted"/>
<dbReference type="Gene3D" id="1.25.40.420">
    <property type="match status" value="1"/>
</dbReference>
<evidence type="ECO:0000256" key="5">
    <source>
        <dbReference type="SAM" id="MobiDB-lite"/>
    </source>
</evidence>
<accession>E4Y9N0</accession>
<feature type="domain" description="BTB" evidence="6">
    <location>
        <begin position="81"/>
        <end position="149"/>
    </location>
</feature>
<dbReference type="InterPro" id="IPR012983">
    <property type="entry name" value="PHR"/>
</dbReference>
<dbReference type="InterPro" id="IPR000210">
    <property type="entry name" value="BTB/POZ_dom"/>
</dbReference>
<dbReference type="Pfam" id="PF00651">
    <property type="entry name" value="BTB"/>
    <property type="match status" value="1"/>
</dbReference>
<dbReference type="InterPro" id="IPR011333">
    <property type="entry name" value="SKP1/BTB/POZ_sf"/>
</dbReference>
<evidence type="ECO:0000259" key="6">
    <source>
        <dbReference type="PROSITE" id="PS50097"/>
    </source>
</evidence>
<evidence type="ECO:0000256" key="3">
    <source>
        <dbReference type="ARBA" id="ARBA00022490"/>
    </source>
</evidence>
<organism evidence="7">
    <name type="scientific">Oikopleura dioica</name>
    <name type="common">Tunicate</name>
    <dbReference type="NCBI Taxonomy" id="34765"/>
    <lineage>
        <taxon>Eukaryota</taxon>
        <taxon>Metazoa</taxon>
        <taxon>Chordata</taxon>
        <taxon>Tunicata</taxon>
        <taxon>Appendicularia</taxon>
        <taxon>Copelata</taxon>
        <taxon>Oikopleuridae</taxon>
        <taxon>Oikopleura</taxon>
    </lineage>
</organism>